<dbReference type="InterPro" id="IPR005039">
    <property type="entry name" value="Ant_C"/>
</dbReference>
<keyword evidence="3" id="KW-1185">Reference proteome</keyword>
<name>A0A366KF75_9BIFI</name>
<feature type="domain" description="Bro-N" evidence="1">
    <location>
        <begin position="3"/>
        <end position="106"/>
    </location>
</feature>
<evidence type="ECO:0000313" key="2">
    <source>
        <dbReference type="EMBL" id="RBQ00038.1"/>
    </source>
</evidence>
<gene>
    <name evidence="2" type="ORF">CRD59_00825</name>
</gene>
<dbReference type="PANTHER" id="PTHR36180">
    <property type="entry name" value="DNA-BINDING PROTEIN-RELATED-RELATED"/>
    <property type="match status" value="1"/>
</dbReference>
<dbReference type="OrthoDB" id="9812611at2"/>
<sequence length="253" mass="28674">MSSTTLTPRPFEFEGHAVRTLTFETGLTWWVLSDVAKALEVQNASDLAKRLDQDERSRFNLGRQGEAWIVNESGLYKIVLRSDKPEAKRFQRWVTHDVLPQIRRTGGYIPQAESPSETMARAVLIAQRTIEQQERKLAAQEPKVLFADAVTASDSNILVGVMAKILRQNGVPGMGQNRFFKWLREHGYLSGRKGGDWNMPTQRSADMGLFFVKETPVAHRDGHTSVERTTLVTPKGQMYFVNRFLDPKLKEAA</sequence>
<dbReference type="RefSeq" id="WP_113852698.1">
    <property type="nucleotide sequence ID" value="NZ_PDCH01000001.1"/>
</dbReference>
<dbReference type="AlphaFoldDB" id="A0A366KF75"/>
<dbReference type="PROSITE" id="PS51750">
    <property type="entry name" value="BRO_N"/>
    <property type="match status" value="1"/>
</dbReference>
<accession>A0A366KF75</accession>
<dbReference type="InterPro" id="IPR003497">
    <property type="entry name" value="BRO_N_domain"/>
</dbReference>
<dbReference type="EMBL" id="PDCH01000001">
    <property type="protein sequence ID" value="RBQ00038.1"/>
    <property type="molecule type" value="Genomic_DNA"/>
</dbReference>
<comment type="caution">
    <text evidence="2">The sequence shown here is derived from an EMBL/GenBank/DDBJ whole genome shotgun (WGS) entry which is preliminary data.</text>
</comment>
<dbReference type="SMART" id="SM01040">
    <property type="entry name" value="Bro-N"/>
    <property type="match status" value="1"/>
</dbReference>
<dbReference type="Proteomes" id="UP000252345">
    <property type="component" value="Unassembled WGS sequence"/>
</dbReference>
<dbReference type="GO" id="GO:0003677">
    <property type="term" value="F:DNA binding"/>
    <property type="evidence" value="ECO:0007669"/>
    <property type="project" value="InterPro"/>
</dbReference>
<evidence type="ECO:0000313" key="3">
    <source>
        <dbReference type="Proteomes" id="UP000252345"/>
    </source>
</evidence>
<dbReference type="PANTHER" id="PTHR36180:SF2">
    <property type="entry name" value="BRO FAMILY PROTEIN"/>
    <property type="match status" value="1"/>
</dbReference>
<dbReference type="Pfam" id="PF03374">
    <property type="entry name" value="ANT"/>
    <property type="match status" value="1"/>
</dbReference>
<reference evidence="2 3" key="1">
    <citation type="submission" date="2017-10" db="EMBL/GenBank/DDBJ databases">
        <title>Bifidobacterium xylocopum sp. nov. and Bifidobacterium aemilianum sp. nov., from the carpenter bee (Xylocopa violacea) digestive tract.</title>
        <authorList>
            <person name="Alberoni D."/>
            <person name="Baffoni L."/>
            <person name="Di Gioia D."/>
            <person name="Gaggia F."/>
            <person name="Biavati B."/>
        </authorList>
    </citation>
    <scope>NUCLEOTIDE SEQUENCE [LARGE SCALE GENOMIC DNA]</scope>
    <source>
        <strain evidence="2 3">XV2</strain>
    </source>
</reference>
<organism evidence="2 3">
    <name type="scientific">Bifidobacterium xylocopae</name>
    <dbReference type="NCBI Taxonomy" id="2493119"/>
    <lineage>
        <taxon>Bacteria</taxon>
        <taxon>Bacillati</taxon>
        <taxon>Actinomycetota</taxon>
        <taxon>Actinomycetes</taxon>
        <taxon>Bifidobacteriales</taxon>
        <taxon>Bifidobacteriaceae</taxon>
        <taxon>Bifidobacterium</taxon>
    </lineage>
</organism>
<evidence type="ECO:0000259" key="1">
    <source>
        <dbReference type="PROSITE" id="PS51750"/>
    </source>
</evidence>
<dbReference type="Pfam" id="PF02498">
    <property type="entry name" value="Bro-N"/>
    <property type="match status" value="1"/>
</dbReference>
<proteinExistence type="predicted"/>
<protein>
    <submittedName>
        <fullName evidence="2">Phage antirepressor Ant</fullName>
    </submittedName>
</protein>